<dbReference type="RefSeq" id="WP_307394527.1">
    <property type="nucleotide sequence ID" value="NZ_BAAADK010000020.1"/>
</dbReference>
<dbReference type="InterPro" id="IPR001296">
    <property type="entry name" value="Glyco_trans_1"/>
</dbReference>
<evidence type="ECO:0000259" key="2">
    <source>
        <dbReference type="Pfam" id="PF13579"/>
    </source>
</evidence>
<feature type="domain" description="Glycosyl transferase family 1" evidence="1">
    <location>
        <begin position="218"/>
        <end position="390"/>
    </location>
</feature>
<reference evidence="3 4" key="1">
    <citation type="submission" date="2023-07" db="EMBL/GenBank/DDBJ databases">
        <title>Genomic Encyclopedia of Type Strains, Phase IV (KMG-IV): sequencing the most valuable type-strain genomes for metagenomic binning, comparative biology and taxonomic classification.</title>
        <authorList>
            <person name="Goeker M."/>
        </authorList>
    </citation>
    <scope>NUCLEOTIDE SEQUENCE [LARGE SCALE GENOMIC DNA]</scope>
    <source>
        <strain evidence="3 4">DSM 12751</strain>
    </source>
</reference>
<sequence>MRILYIHQYFTTRGGASGTRSYEFAKYLVQQGHQVTVITGDAMLESETPIEKGHQVDKYKLDGIDILAIRNHYSNYMGFYQRVLSFLKFMLGATMLGITRKNFDIVFATSTPLTVAVPALLIKTIKRWPFVFEVRDLWPEAPIQMGMLRSRFLQKGLKLLERFTYRQAKHIVALSPGMVEGILNEKIEEEKVSMIPNCSDLELFAPAFLSNPAYVEQREEVRARYRIKEHQLVLTHGGSMGVANGLEYVIGAAIYLKQMEEQNVVFMLTGDGKTKPQLEALCEEFELDNVIFTGSIPRKDMPKILGATDITITSFKDLPILATNSPNKFFDSLAAGRAVIVNSNGWTKDIVEQHSIGYYVNPKSPEELGKLLLELKDQKEQLRIMGRNARTLAERKYDRLKLAEQIESILADHSKLSKQARGSYYEASR</sequence>
<evidence type="ECO:0000313" key="4">
    <source>
        <dbReference type="Proteomes" id="UP001235840"/>
    </source>
</evidence>
<dbReference type="Pfam" id="PF13579">
    <property type="entry name" value="Glyco_trans_4_4"/>
    <property type="match status" value="1"/>
</dbReference>
<proteinExistence type="predicted"/>
<keyword evidence="4" id="KW-1185">Reference proteome</keyword>
<feature type="domain" description="Glycosyltransferase subfamily 4-like N-terminal" evidence="2">
    <location>
        <begin position="16"/>
        <end position="198"/>
    </location>
</feature>
<evidence type="ECO:0000259" key="1">
    <source>
        <dbReference type="Pfam" id="PF00534"/>
    </source>
</evidence>
<dbReference type="SUPFAM" id="SSF53756">
    <property type="entry name" value="UDP-Glycosyltransferase/glycogen phosphorylase"/>
    <property type="match status" value="1"/>
</dbReference>
<comment type="caution">
    <text evidence="3">The sequence shown here is derived from an EMBL/GenBank/DDBJ whole genome shotgun (WGS) entry which is preliminary data.</text>
</comment>
<organism evidence="3 4">
    <name type="scientific">Caldalkalibacillus horti</name>
    <dbReference type="NCBI Taxonomy" id="77523"/>
    <lineage>
        <taxon>Bacteria</taxon>
        <taxon>Bacillati</taxon>
        <taxon>Bacillota</taxon>
        <taxon>Bacilli</taxon>
        <taxon>Bacillales</taxon>
        <taxon>Bacillaceae</taxon>
        <taxon>Caldalkalibacillus</taxon>
    </lineage>
</organism>
<dbReference type="CDD" id="cd03794">
    <property type="entry name" value="GT4_WbuB-like"/>
    <property type="match status" value="1"/>
</dbReference>
<accession>A0ABT9VZF5</accession>
<dbReference type="PANTHER" id="PTHR45947">
    <property type="entry name" value="SULFOQUINOVOSYL TRANSFERASE SQD2"/>
    <property type="match status" value="1"/>
</dbReference>
<gene>
    <name evidence="3" type="ORF">J2S11_002279</name>
</gene>
<dbReference type="InterPro" id="IPR028098">
    <property type="entry name" value="Glyco_trans_4-like_N"/>
</dbReference>
<dbReference type="Proteomes" id="UP001235840">
    <property type="component" value="Unassembled WGS sequence"/>
</dbReference>
<name>A0ABT9VZF5_9BACI</name>
<dbReference type="PANTHER" id="PTHR45947:SF3">
    <property type="entry name" value="SULFOQUINOVOSYL TRANSFERASE SQD2"/>
    <property type="match status" value="1"/>
</dbReference>
<dbReference type="Pfam" id="PF00534">
    <property type="entry name" value="Glycos_transf_1"/>
    <property type="match status" value="1"/>
</dbReference>
<dbReference type="EMBL" id="JAUSTY010000008">
    <property type="protein sequence ID" value="MDQ0166375.1"/>
    <property type="molecule type" value="Genomic_DNA"/>
</dbReference>
<protein>
    <submittedName>
        <fullName evidence="3">Glycosyltransferase involved in cell wall biosynthesis</fullName>
    </submittedName>
</protein>
<dbReference type="InterPro" id="IPR050194">
    <property type="entry name" value="Glycosyltransferase_grp1"/>
</dbReference>
<evidence type="ECO:0000313" key="3">
    <source>
        <dbReference type="EMBL" id="MDQ0166375.1"/>
    </source>
</evidence>
<dbReference type="Gene3D" id="3.40.50.2000">
    <property type="entry name" value="Glycogen Phosphorylase B"/>
    <property type="match status" value="2"/>
</dbReference>